<dbReference type="Proteomes" id="UP000006671">
    <property type="component" value="Unassembled WGS sequence"/>
</dbReference>
<dbReference type="KEGG" id="ngr:NAEGRDRAFT_69821"/>
<name>D2VLL3_NAEGR</name>
<dbReference type="EC" id="3.1.3.16" evidence="4"/>
<evidence type="ECO:0000256" key="5">
    <source>
        <dbReference type="SAM" id="MobiDB-lite"/>
    </source>
</evidence>
<organism evidence="8">
    <name type="scientific">Naegleria gruberi</name>
    <name type="common">Amoeba</name>
    <dbReference type="NCBI Taxonomy" id="5762"/>
    <lineage>
        <taxon>Eukaryota</taxon>
        <taxon>Discoba</taxon>
        <taxon>Heterolobosea</taxon>
        <taxon>Tetramitia</taxon>
        <taxon>Eutetramitia</taxon>
        <taxon>Vahlkampfiidae</taxon>
        <taxon>Naegleria</taxon>
    </lineage>
</organism>
<dbReference type="InterPro" id="IPR004843">
    <property type="entry name" value="Calcineurin-like_PHP"/>
</dbReference>
<dbReference type="Gene3D" id="3.60.21.10">
    <property type="match status" value="1"/>
</dbReference>
<dbReference type="InterPro" id="IPR029052">
    <property type="entry name" value="Metallo-depent_PP-like"/>
</dbReference>
<dbReference type="SMART" id="SM00156">
    <property type="entry name" value="PP2Ac"/>
    <property type="match status" value="1"/>
</dbReference>
<protein>
    <recommendedName>
        <fullName evidence="4">Serine/threonine-protein phosphatase</fullName>
        <ecNumber evidence="4">3.1.3.16</ecNumber>
    </recommendedName>
</protein>
<dbReference type="STRING" id="5762.D2VLL3"/>
<dbReference type="GO" id="GO:0046872">
    <property type="term" value="F:metal ion binding"/>
    <property type="evidence" value="ECO:0007669"/>
    <property type="project" value="UniProtKB-KW"/>
</dbReference>
<dbReference type="SUPFAM" id="SSF56300">
    <property type="entry name" value="Metallo-dependent phosphatases"/>
    <property type="match status" value="1"/>
</dbReference>
<keyword evidence="2 4" id="KW-0378">Hydrolase</keyword>
<accession>D2VLL3</accession>
<dbReference type="PRINTS" id="PR00114">
    <property type="entry name" value="STPHPHTASE"/>
</dbReference>
<reference evidence="7 8" key="1">
    <citation type="journal article" date="2010" name="Cell">
        <title>The genome of Naegleria gruberi illuminates early eukaryotic versatility.</title>
        <authorList>
            <person name="Fritz-Laylin L.K."/>
            <person name="Prochnik S.E."/>
            <person name="Ginger M.L."/>
            <person name="Dacks J.B."/>
            <person name="Carpenter M.L."/>
            <person name="Field M.C."/>
            <person name="Kuo A."/>
            <person name="Paredez A."/>
            <person name="Chapman J."/>
            <person name="Pham J."/>
            <person name="Shu S."/>
            <person name="Neupane R."/>
            <person name="Cipriano M."/>
            <person name="Mancuso J."/>
            <person name="Tu H."/>
            <person name="Salamov A."/>
            <person name="Lindquist E."/>
            <person name="Shapiro H."/>
            <person name="Lucas S."/>
            <person name="Grigoriev I.V."/>
            <person name="Cande W.Z."/>
            <person name="Fulton C."/>
            <person name="Rokhsar D.S."/>
            <person name="Dawson S.C."/>
        </authorList>
    </citation>
    <scope>NUCLEOTIDE SEQUENCE [LARGE SCALE GENOMIC DNA]</scope>
    <source>
        <strain evidence="7 8">NEG-M</strain>
    </source>
</reference>
<sequence length="450" mass="50639">MSSPTPAYGRKKKSTNQTIEEDPDSIKIFNQLKTTNSSYQQILNRVSTLHQSPFTWARNLGNVDYCTAIEPSCDANYSSEASCISCSSQLINNNNMMTMMNTTSSSIGGNSSDFINSCIERLEKGIPLREIEIKQLCIKAQEVLMNESNIVRVSSPVTVVGDIHGQFWDVIEMFRVGGPLPNTNYLFLGDYVDRGKHSVLTMSLLLCYKLKWPQRITLLRGNHETRGISRTYGFYKECMEYYGSPNTWNYFTDLFDYLTVAALVDEKIFCVHGGLSPAITSLDQIRVLDRFGEPGMEGPLVDLLWSDPDPDREGFGTNNSRGAGYLFGGDIVKKFLHFNSAIHMCRAHQLCDAGYRLLFDDRLSTVWSAPNYCYRCGNKASVLEIDQELNMFFNIFEDAPSHARECTVDSKLHKSTMKLIKPKNGNGDFKVATSINGGDESSFDVSQYFL</sequence>
<dbReference type="PROSITE" id="PS00125">
    <property type="entry name" value="SER_THR_PHOSPHATASE"/>
    <property type="match status" value="1"/>
</dbReference>
<dbReference type="GeneID" id="8851894"/>
<dbReference type="VEuPathDB" id="AmoebaDB:NAEGRDRAFT_69821"/>
<dbReference type="GO" id="GO:0004722">
    <property type="term" value="F:protein serine/threonine phosphatase activity"/>
    <property type="evidence" value="ECO:0007669"/>
    <property type="project" value="UniProtKB-EC"/>
</dbReference>
<dbReference type="Pfam" id="PF00149">
    <property type="entry name" value="Metallophos"/>
    <property type="match status" value="1"/>
</dbReference>
<dbReference type="InParanoid" id="D2VLL3"/>
<evidence type="ECO:0000256" key="4">
    <source>
        <dbReference type="RuleBase" id="RU004273"/>
    </source>
</evidence>
<proteinExistence type="inferred from homology"/>
<keyword evidence="3" id="KW-0464">Manganese</keyword>
<evidence type="ECO:0000313" key="8">
    <source>
        <dbReference type="Proteomes" id="UP000006671"/>
    </source>
</evidence>
<dbReference type="OMA" id="QRGAGYT"/>
<dbReference type="AlphaFoldDB" id="D2VLL3"/>
<evidence type="ECO:0000256" key="3">
    <source>
        <dbReference type="ARBA" id="ARBA00023211"/>
    </source>
</evidence>
<comment type="similarity">
    <text evidence="4">Belongs to the PPP phosphatase family.</text>
</comment>
<evidence type="ECO:0000313" key="7">
    <source>
        <dbReference type="EMBL" id="EFC42408.1"/>
    </source>
</evidence>
<dbReference type="OrthoDB" id="10248752at2759"/>
<comment type="catalytic activity">
    <reaction evidence="4">
        <text>O-phospho-L-threonyl-[protein] + H2O = L-threonyl-[protein] + phosphate</text>
        <dbReference type="Rhea" id="RHEA:47004"/>
        <dbReference type="Rhea" id="RHEA-COMP:11060"/>
        <dbReference type="Rhea" id="RHEA-COMP:11605"/>
        <dbReference type="ChEBI" id="CHEBI:15377"/>
        <dbReference type="ChEBI" id="CHEBI:30013"/>
        <dbReference type="ChEBI" id="CHEBI:43474"/>
        <dbReference type="ChEBI" id="CHEBI:61977"/>
        <dbReference type="EC" id="3.1.3.16"/>
    </reaction>
</comment>
<feature type="domain" description="Serine/threonine specific protein phosphatases" evidence="6">
    <location>
        <begin position="219"/>
        <end position="224"/>
    </location>
</feature>
<dbReference type="PANTHER" id="PTHR45619">
    <property type="entry name" value="SERINE/THREONINE-PROTEIN PHOSPHATASE PP2A-RELATED"/>
    <property type="match status" value="1"/>
</dbReference>
<dbReference type="InterPro" id="IPR047129">
    <property type="entry name" value="PPA2-like"/>
</dbReference>
<keyword evidence="1" id="KW-0479">Metal-binding</keyword>
<evidence type="ECO:0000259" key="6">
    <source>
        <dbReference type="PROSITE" id="PS00125"/>
    </source>
</evidence>
<keyword evidence="8" id="KW-1185">Reference proteome</keyword>
<evidence type="ECO:0000256" key="1">
    <source>
        <dbReference type="ARBA" id="ARBA00022723"/>
    </source>
</evidence>
<dbReference type="CDD" id="cd07415">
    <property type="entry name" value="MPP_PP2A_PP4_PP6"/>
    <property type="match status" value="1"/>
</dbReference>
<evidence type="ECO:0000256" key="2">
    <source>
        <dbReference type="ARBA" id="ARBA00022801"/>
    </source>
</evidence>
<feature type="region of interest" description="Disordered" evidence="5">
    <location>
        <begin position="1"/>
        <end position="20"/>
    </location>
</feature>
<dbReference type="EMBL" id="GG738880">
    <property type="protein sequence ID" value="EFC42408.1"/>
    <property type="molecule type" value="Genomic_DNA"/>
</dbReference>
<dbReference type="RefSeq" id="XP_002675152.1">
    <property type="nucleotide sequence ID" value="XM_002675106.1"/>
</dbReference>
<gene>
    <name evidence="7" type="ORF">NAEGRDRAFT_69821</name>
</gene>
<dbReference type="eggNOG" id="KOG0372">
    <property type="taxonomic scope" value="Eukaryota"/>
</dbReference>
<dbReference type="InterPro" id="IPR006186">
    <property type="entry name" value="Ser/Thr-sp_prot-phosphatase"/>
</dbReference>